<evidence type="ECO:0000256" key="7">
    <source>
        <dbReference type="ARBA" id="ARBA00022563"/>
    </source>
</evidence>
<dbReference type="GO" id="GO:0032259">
    <property type="term" value="P:methylation"/>
    <property type="evidence" value="ECO:0007669"/>
    <property type="project" value="UniProtKB-KW"/>
</dbReference>
<evidence type="ECO:0000313" key="14">
    <source>
        <dbReference type="EMBL" id="PWW48900.1"/>
    </source>
</evidence>
<dbReference type="UniPathway" id="UPA00288">
    <property type="reaction ID" value="UER01023"/>
</dbReference>
<keyword evidence="8 11" id="KW-0028">Amino-acid biosynthesis</keyword>
<name>A0A317RKC3_9BURK</name>
<dbReference type="HAMAP" id="MF_00051">
    <property type="entry name" value="SHMT"/>
    <property type="match status" value="1"/>
</dbReference>
<protein>
    <recommendedName>
        <fullName evidence="11">Serine hydroxymethyltransferase</fullName>
        <shortName evidence="11">SHMT</shortName>
        <shortName evidence="11">Serine methylase</shortName>
        <ecNumber evidence="11">2.1.2.1</ecNumber>
    </recommendedName>
</protein>
<comment type="caution">
    <text evidence="14">The sequence shown here is derived from an EMBL/GenBank/DDBJ whole genome shotgun (WGS) entry which is preliminary data.</text>
</comment>
<dbReference type="Gene3D" id="3.90.1150.10">
    <property type="entry name" value="Aspartate Aminotransferase, domain 1"/>
    <property type="match status" value="1"/>
</dbReference>
<accession>A0A317RKC3</accession>
<evidence type="ECO:0000313" key="15">
    <source>
        <dbReference type="Proteomes" id="UP000246483"/>
    </source>
</evidence>
<feature type="binding site" evidence="11">
    <location>
        <begin position="125"/>
        <end position="127"/>
    </location>
    <ligand>
        <name>(6S)-5,6,7,8-tetrahydrofolate</name>
        <dbReference type="ChEBI" id="CHEBI:57453"/>
    </ligand>
</feature>
<comment type="pathway">
    <text evidence="11">Amino-acid biosynthesis; glycine biosynthesis; glycine from L-serine: step 1/1.</text>
</comment>
<dbReference type="EMBL" id="QGUB01000001">
    <property type="protein sequence ID" value="PWW48900.1"/>
    <property type="molecule type" value="Genomic_DNA"/>
</dbReference>
<evidence type="ECO:0000259" key="13">
    <source>
        <dbReference type="Pfam" id="PF00464"/>
    </source>
</evidence>
<comment type="catalytic activity">
    <reaction evidence="1 11">
        <text>(6R)-5,10-methylene-5,6,7,8-tetrahydrofolate + glycine + H2O = (6S)-5,6,7,8-tetrahydrofolate + L-serine</text>
        <dbReference type="Rhea" id="RHEA:15481"/>
        <dbReference type="ChEBI" id="CHEBI:15377"/>
        <dbReference type="ChEBI" id="CHEBI:15636"/>
        <dbReference type="ChEBI" id="CHEBI:33384"/>
        <dbReference type="ChEBI" id="CHEBI:57305"/>
        <dbReference type="ChEBI" id="CHEBI:57453"/>
        <dbReference type="EC" id="2.1.2.1"/>
    </reaction>
</comment>
<dbReference type="PANTHER" id="PTHR11680">
    <property type="entry name" value="SERINE HYDROXYMETHYLTRANSFERASE"/>
    <property type="match status" value="1"/>
</dbReference>
<dbReference type="PROSITE" id="PS00096">
    <property type="entry name" value="SHMT"/>
    <property type="match status" value="1"/>
</dbReference>
<dbReference type="PANTHER" id="PTHR11680:SF50">
    <property type="entry name" value="SERINE HYDROXYMETHYLTRANSFERASE"/>
    <property type="match status" value="1"/>
</dbReference>
<sequence>MYQRNILVEQTDPQVWAAIQAENLRQEQHIELIASENYASPAVMAAQGSQLTNKYAEGYPGRRYYGGCEHVDVVEQLAIDRIKQLFGAEAANVQANSGSQANQAVLMAFAKPGDTLLGMSLAEGGHLTHGMALNMSGKWFNVVSYGLNEREEIDYEAMEAKAREHKPRIIIAGASAYALRIDFERFARIAKEVGAIFWVDIAHYAGLVVAGEYPNPVPYADVVTSTTHKSLRGPRGGIILMKSEHEKALNSAIFPGLQGGPLMHVIAAKAVAFQEALSPEFKAYQQQVVKNARVFAETLTERGLRIVSGRTESHVMLVDLRAKGITGKDAEAALGQAHITINKNAIPNDPEKPMVTSGIRVGTPAITTRGFKEEETRITANLLADVLENPRDEAHLAAVREKVHQLTSRFPVYR</sequence>
<comment type="function">
    <text evidence="11">Catalyzes the reversible interconversion of serine and glycine with tetrahydrofolate (THF) serving as the one-carbon carrier. This reaction serves as the major source of one-carbon groups required for the biosynthesis of purines, thymidylate, methionine, and other important biomolecules. Also exhibits THF-independent aldolase activity toward beta-hydroxyamino acids, producing glycine and aldehydes, via a retro-aldol mechanism.</text>
</comment>
<dbReference type="GO" id="GO:0030170">
    <property type="term" value="F:pyridoxal phosphate binding"/>
    <property type="evidence" value="ECO:0007669"/>
    <property type="project" value="UniProtKB-UniRule"/>
</dbReference>
<dbReference type="Proteomes" id="UP000246483">
    <property type="component" value="Unassembled WGS sequence"/>
</dbReference>
<evidence type="ECO:0000256" key="10">
    <source>
        <dbReference type="ARBA" id="ARBA00022898"/>
    </source>
</evidence>
<dbReference type="FunFam" id="3.90.1150.10:FF:000003">
    <property type="entry name" value="Serine hydroxymethyltransferase"/>
    <property type="match status" value="1"/>
</dbReference>
<dbReference type="GO" id="GO:0005829">
    <property type="term" value="C:cytosol"/>
    <property type="evidence" value="ECO:0007669"/>
    <property type="project" value="TreeGrafter"/>
</dbReference>
<evidence type="ECO:0000256" key="6">
    <source>
        <dbReference type="ARBA" id="ARBA00022490"/>
    </source>
</evidence>
<evidence type="ECO:0000256" key="8">
    <source>
        <dbReference type="ARBA" id="ARBA00022605"/>
    </source>
</evidence>
<proteinExistence type="inferred from homology"/>
<keyword evidence="15" id="KW-1185">Reference proteome</keyword>
<keyword evidence="14" id="KW-0489">Methyltransferase</keyword>
<dbReference type="SUPFAM" id="SSF53383">
    <property type="entry name" value="PLP-dependent transferases"/>
    <property type="match status" value="1"/>
</dbReference>
<comment type="subunit">
    <text evidence="5 11">Homodimer.</text>
</comment>
<organism evidence="14 15">
    <name type="scientific">Melaminivora alkalimesophila</name>
    <dbReference type="NCBI Taxonomy" id="1165852"/>
    <lineage>
        <taxon>Bacteria</taxon>
        <taxon>Pseudomonadati</taxon>
        <taxon>Pseudomonadota</taxon>
        <taxon>Betaproteobacteria</taxon>
        <taxon>Burkholderiales</taxon>
        <taxon>Comamonadaceae</taxon>
        <taxon>Melaminivora</taxon>
    </lineage>
</organism>
<dbReference type="InterPro" id="IPR019798">
    <property type="entry name" value="Ser_HO-MeTrfase_PLP_BS"/>
</dbReference>
<dbReference type="Pfam" id="PF00464">
    <property type="entry name" value="SHMT"/>
    <property type="match status" value="1"/>
</dbReference>
<comment type="caution">
    <text evidence="11">Lacks conserved residue(s) required for the propagation of feature annotation.</text>
</comment>
<dbReference type="GO" id="GO:0008168">
    <property type="term" value="F:methyltransferase activity"/>
    <property type="evidence" value="ECO:0007669"/>
    <property type="project" value="UniProtKB-KW"/>
</dbReference>
<dbReference type="GO" id="GO:0019264">
    <property type="term" value="P:glycine biosynthetic process from serine"/>
    <property type="evidence" value="ECO:0007669"/>
    <property type="project" value="UniProtKB-UniRule"/>
</dbReference>
<keyword evidence="9 11" id="KW-0808">Transferase</keyword>
<evidence type="ECO:0000256" key="5">
    <source>
        <dbReference type="ARBA" id="ARBA00011738"/>
    </source>
</evidence>
<evidence type="ECO:0000256" key="1">
    <source>
        <dbReference type="ARBA" id="ARBA00001528"/>
    </source>
</evidence>
<dbReference type="InterPro" id="IPR001085">
    <property type="entry name" value="Ser_HO-MeTrfase"/>
</dbReference>
<evidence type="ECO:0000256" key="11">
    <source>
        <dbReference type="HAMAP-Rule" id="MF_00051"/>
    </source>
</evidence>
<dbReference type="GO" id="GO:0004372">
    <property type="term" value="F:glycine hydroxymethyltransferase activity"/>
    <property type="evidence" value="ECO:0007669"/>
    <property type="project" value="UniProtKB-UniRule"/>
</dbReference>
<dbReference type="CDD" id="cd00378">
    <property type="entry name" value="SHMT"/>
    <property type="match status" value="1"/>
</dbReference>
<evidence type="ECO:0000256" key="3">
    <source>
        <dbReference type="ARBA" id="ARBA00004496"/>
    </source>
</evidence>
<keyword evidence="7 11" id="KW-0554">One-carbon metabolism</keyword>
<reference evidence="14 15" key="1">
    <citation type="submission" date="2018-05" db="EMBL/GenBank/DDBJ databases">
        <title>Genomic Encyclopedia of Type Strains, Phase IV (KMG-IV): sequencing the most valuable type-strain genomes for metagenomic binning, comparative biology and taxonomic classification.</title>
        <authorList>
            <person name="Goeker M."/>
        </authorList>
    </citation>
    <scope>NUCLEOTIDE SEQUENCE [LARGE SCALE GENOMIC DNA]</scope>
    <source>
        <strain evidence="14 15">DSM 26006</strain>
    </source>
</reference>
<evidence type="ECO:0000256" key="9">
    <source>
        <dbReference type="ARBA" id="ARBA00022679"/>
    </source>
</evidence>
<dbReference type="InterPro" id="IPR039429">
    <property type="entry name" value="SHMT-like_dom"/>
</dbReference>
<dbReference type="GO" id="GO:0035999">
    <property type="term" value="P:tetrahydrofolate interconversion"/>
    <property type="evidence" value="ECO:0007669"/>
    <property type="project" value="UniProtKB-UniRule"/>
</dbReference>
<comment type="similarity">
    <text evidence="4 11">Belongs to the SHMT family.</text>
</comment>
<feature type="site" description="Plays an important role in substrate specificity" evidence="11">
    <location>
        <position position="228"/>
    </location>
</feature>
<dbReference type="EC" id="2.1.2.1" evidence="11"/>
<feature type="domain" description="Serine hydroxymethyltransferase-like" evidence="13">
    <location>
        <begin position="9"/>
        <end position="381"/>
    </location>
</feature>
<evidence type="ECO:0000256" key="2">
    <source>
        <dbReference type="ARBA" id="ARBA00001933"/>
    </source>
</evidence>
<dbReference type="InterPro" id="IPR015422">
    <property type="entry name" value="PyrdxlP-dep_Trfase_small"/>
</dbReference>
<dbReference type="FunFam" id="3.40.640.10:FF:000001">
    <property type="entry name" value="Serine hydroxymethyltransferase"/>
    <property type="match status" value="1"/>
</dbReference>
<evidence type="ECO:0000256" key="4">
    <source>
        <dbReference type="ARBA" id="ARBA00006376"/>
    </source>
</evidence>
<dbReference type="RefSeq" id="WP_019372762.1">
    <property type="nucleotide sequence ID" value="NZ_ALEE01000082.1"/>
</dbReference>
<feature type="modified residue" description="N6-(pyridoxal phosphate)lysine" evidence="11 12">
    <location>
        <position position="229"/>
    </location>
</feature>
<evidence type="ECO:0000256" key="12">
    <source>
        <dbReference type="PIRSR" id="PIRSR000412-50"/>
    </source>
</evidence>
<gene>
    <name evidence="11" type="primary">glyA</name>
    <name evidence="14" type="ORF">DFR36_101409</name>
</gene>
<comment type="cofactor">
    <cofactor evidence="2 11 12">
        <name>pyridoxal 5'-phosphate</name>
        <dbReference type="ChEBI" id="CHEBI:597326"/>
    </cofactor>
</comment>
<dbReference type="PIRSF" id="PIRSF000412">
    <property type="entry name" value="SHMT"/>
    <property type="match status" value="1"/>
</dbReference>
<dbReference type="InterPro" id="IPR015424">
    <property type="entry name" value="PyrdxlP-dep_Trfase"/>
</dbReference>
<feature type="binding site" evidence="11">
    <location>
        <position position="121"/>
    </location>
    <ligand>
        <name>(6S)-5,6,7,8-tetrahydrofolate</name>
        <dbReference type="ChEBI" id="CHEBI:57453"/>
    </ligand>
</feature>
<keyword evidence="10 11" id="KW-0663">Pyridoxal phosphate</keyword>
<dbReference type="InterPro" id="IPR049943">
    <property type="entry name" value="Ser_HO-MeTrfase-like"/>
</dbReference>
<dbReference type="AlphaFoldDB" id="A0A317RKC3"/>
<comment type="pathway">
    <text evidence="11">One-carbon metabolism; tetrahydrofolate interconversion.</text>
</comment>
<keyword evidence="6 11" id="KW-0963">Cytoplasm</keyword>
<dbReference type="UniPathway" id="UPA00193"/>
<dbReference type="NCBIfam" id="NF000586">
    <property type="entry name" value="PRK00011.1"/>
    <property type="match status" value="1"/>
</dbReference>
<comment type="subcellular location">
    <subcellularLocation>
        <location evidence="3 11">Cytoplasm</location>
    </subcellularLocation>
</comment>
<dbReference type="InterPro" id="IPR015421">
    <property type="entry name" value="PyrdxlP-dep_Trfase_major"/>
</dbReference>
<dbReference type="Gene3D" id="3.40.640.10">
    <property type="entry name" value="Type I PLP-dependent aspartate aminotransferase-like (Major domain)"/>
    <property type="match status" value="1"/>
</dbReference>
<dbReference type="OrthoDB" id="9803846at2"/>